<dbReference type="InterPro" id="IPR039455">
    <property type="entry name" value="EPFL"/>
</dbReference>
<comment type="function">
    <text evidence="7">Controls stomatal patterning.</text>
</comment>
<keyword evidence="3 7" id="KW-0217">Developmental protein</keyword>
<keyword evidence="6" id="KW-1015">Disulfide bond</keyword>
<keyword evidence="9" id="KW-1185">Reference proteome</keyword>
<keyword evidence="4 7" id="KW-0964">Secreted</keyword>
<dbReference type="GO" id="GO:0005576">
    <property type="term" value="C:extracellular region"/>
    <property type="evidence" value="ECO:0007669"/>
    <property type="project" value="UniProtKB-SubCell"/>
</dbReference>
<accession>A0AAD2EAI3</accession>
<evidence type="ECO:0000313" key="8">
    <source>
        <dbReference type="EMBL" id="CAI9780806.1"/>
    </source>
</evidence>
<evidence type="ECO:0000256" key="1">
    <source>
        <dbReference type="ARBA" id="ARBA00004613"/>
    </source>
</evidence>
<comment type="similarity">
    <text evidence="2 7">Belongs to the plant cysteine rich small secretory peptide family. Epidermal patterning factor subfamily.</text>
</comment>
<dbReference type="PANTHER" id="PTHR33109:SF7">
    <property type="entry name" value="EPIDERMAL PATTERNING FACTOR-LIKE PROTEIN 2"/>
    <property type="match status" value="1"/>
</dbReference>
<reference evidence="8" key="1">
    <citation type="submission" date="2023-05" db="EMBL/GenBank/DDBJ databases">
        <authorList>
            <person name="Huff M."/>
        </authorList>
    </citation>
    <scope>NUCLEOTIDE SEQUENCE</scope>
</reference>
<evidence type="ECO:0000256" key="2">
    <source>
        <dbReference type="ARBA" id="ARBA00008127"/>
    </source>
</evidence>
<feature type="signal peptide" evidence="7">
    <location>
        <begin position="1"/>
        <end position="28"/>
    </location>
</feature>
<dbReference type="EMBL" id="OU503052">
    <property type="protein sequence ID" value="CAI9780806.1"/>
    <property type="molecule type" value="Genomic_DNA"/>
</dbReference>
<keyword evidence="5 7" id="KW-0732">Signal</keyword>
<comment type="subcellular location">
    <subcellularLocation>
        <location evidence="1 7">Secreted</location>
    </subcellularLocation>
</comment>
<feature type="chain" id="PRO_5041770501" description="Epidermal patterning factor-like protein" evidence="7">
    <location>
        <begin position="29"/>
        <end position="188"/>
    </location>
</feature>
<evidence type="ECO:0000256" key="7">
    <source>
        <dbReference type="RuleBase" id="RU367102"/>
    </source>
</evidence>
<dbReference type="PANTHER" id="PTHR33109">
    <property type="entry name" value="EPIDERMAL PATTERNING FACTOR-LIKE PROTEIN 4"/>
    <property type="match status" value="1"/>
</dbReference>
<dbReference type="Pfam" id="PF17181">
    <property type="entry name" value="EPF"/>
    <property type="match status" value="1"/>
</dbReference>
<evidence type="ECO:0000256" key="5">
    <source>
        <dbReference type="ARBA" id="ARBA00022729"/>
    </source>
</evidence>
<name>A0AAD2EAI3_9LAMI</name>
<organism evidence="8 9">
    <name type="scientific">Fraxinus pennsylvanica</name>
    <dbReference type="NCBI Taxonomy" id="56036"/>
    <lineage>
        <taxon>Eukaryota</taxon>
        <taxon>Viridiplantae</taxon>
        <taxon>Streptophyta</taxon>
        <taxon>Embryophyta</taxon>
        <taxon>Tracheophyta</taxon>
        <taxon>Spermatophyta</taxon>
        <taxon>Magnoliopsida</taxon>
        <taxon>eudicotyledons</taxon>
        <taxon>Gunneridae</taxon>
        <taxon>Pentapetalae</taxon>
        <taxon>asterids</taxon>
        <taxon>lamiids</taxon>
        <taxon>Lamiales</taxon>
        <taxon>Oleaceae</taxon>
        <taxon>Oleeae</taxon>
        <taxon>Fraxinus</taxon>
    </lineage>
</organism>
<protein>
    <recommendedName>
        <fullName evidence="7">Epidermal patterning factor-like protein</fullName>
    </recommendedName>
</protein>
<dbReference type="Proteomes" id="UP000834106">
    <property type="component" value="Chromosome 17"/>
</dbReference>
<proteinExistence type="inferred from homology"/>
<evidence type="ECO:0000256" key="6">
    <source>
        <dbReference type="ARBA" id="ARBA00023157"/>
    </source>
</evidence>
<evidence type="ECO:0000256" key="3">
    <source>
        <dbReference type="ARBA" id="ARBA00022473"/>
    </source>
</evidence>
<evidence type="ECO:0000313" key="9">
    <source>
        <dbReference type="Proteomes" id="UP000834106"/>
    </source>
</evidence>
<dbReference type="GO" id="GO:0010052">
    <property type="term" value="P:guard cell differentiation"/>
    <property type="evidence" value="ECO:0007669"/>
    <property type="project" value="UniProtKB-UniRule"/>
</dbReference>
<sequence>MGCSHNLICGLILHHFAISLLFLLISSSSHLSAEGRILVQRADIHQTVNEEEKATFRAQIGSKPPQCERRCNSCAHCEAIQVPTNSPIKNSTTTSGIAYNRGDDNSNYKPLSWKCKCAPVPPSKAAHSKTTFALPTSPSLAAGIQHFAWVAPSEIQTYDVDLLRYHIVRTLTCCSCSAPLSDFFLLAN</sequence>
<gene>
    <name evidence="8" type="ORF">FPE_LOCUS28236</name>
</gene>
<evidence type="ECO:0000256" key="4">
    <source>
        <dbReference type="ARBA" id="ARBA00022525"/>
    </source>
</evidence>
<dbReference type="AlphaFoldDB" id="A0AAD2EAI3"/>